<sequence length="134" mass="14922">MTSQPATEPRSQLKSLSSTLRKLHKTLVDLETTRFGDPGNAFEHLQLLTSHPQFAWLRQISEVLVDIDERLDDKEQPVDGAAVENVRKTLVSLLSAENSGEFRQKYLDALQASTEVATAHGELRNRLTQLAPAS</sequence>
<comment type="caution">
    <text evidence="1">The sequence shown here is derived from an EMBL/GenBank/DDBJ whole genome shotgun (WGS) entry which is preliminary data.</text>
</comment>
<gene>
    <name evidence="1" type="ORF">EV102420_09_00240</name>
</gene>
<dbReference type="AlphaFoldDB" id="A0A090VSB6"/>
<evidence type="ECO:0000313" key="1">
    <source>
        <dbReference type="EMBL" id="GAL57992.1"/>
    </source>
</evidence>
<protein>
    <submittedName>
        <fullName evidence="1">Uncharacterized protein</fullName>
    </submittedName>
</protein>
<keyword evidence="2" id="KW-1185">Reference proteome</keyword>
<evidence type="ECO:0000313" key="2">
    <source>
        <dbReference type="Proteomes" id="UP000029462"/>
    </source>
</evidence>
<dbReference type="OrthoDB" id="8719252at2"/>
<dbReference type="Proteomes" id="UP000029462">
    <property type="component" value="Unassembled WGS sequence"/>
</dbReference>
<dbReference type="eggNOG" id="ENOG5033AMK">
    <property type="taxonomic scope" value="Bacteria"/>
</dbReference>
<accession>A0A090VSB6</accession>
<name>A0A090VSB6_PSEVU</name>
<proteinExistence type="predicted"/>
<dbReference type="RefSeq" id="WP_042390769.1">
    <property type="nucleotide sequence ID" value="NZ_BBMZ01000009.1"/>
</dbReference>
<organism evidence="1 2">
    <name type="scientific">Pseudescherichia vulneris NBRC 102420</name>
    <dbReference type="NCBI Taxonomy" id="1115515"/>
    <lineage>
        <taxon>Bacteria</taxon>
        <taxon>Pseudomonadati</taxon>
        <taxon>Pseudomonadota</taxon>
        <taxon>Gammaproteobacteria</taxon>
        <taxon>Enterobacterales</taxon>
        <taxon>Enterobacteriaceae</taxon>
        <taxon>Pseudescherichia</taxon>
    </lineage>
</organism>
<reference evidence="1 2" key="1">
    <citation type="submission" date="2014-09" db="EMBL/GenBank/DDBJ databases">
        <title>Whole genome shotgun sequence of Escherichia vulneris NBRC 102420.</title>
        <authorList>
            <person name="Yoshida Y."/>
            <person name="Hosoyama A."/>
            <person name="Tsuchikane K."/>
            <person name="Ohji S."/>
            <person name="Ichikawa N."/>
            <person name="Kimura A."/>
            <person name="Yamazoe A."/>
            <person name="Ezaki T."/>
            <person name="Fujita N."/>
        </authorList>
    </citation>
    <scope>NUCLEOTIDE SEQUENCE [LARGE SCALE GENOMIC DNA]</scope>
    <source>
        <strain evidence="1 2">NBRC 102420</strain>
    </source>
</reference>
<dbReference type="EMBL" id="BBMZ01000009">
    <property type="protein sequence ID" value="GAL57992.1"/>
    <property type="molecule type" value="Genomic_DNA"/>
</dbReference>